<name>A0A9P0VYI5_9ASCO</name>
<comment type="caution">
    <text evidence="7">The sequence shown here is derived from an EMBL/GenBank/DDBJ whole genome shotgun (WGS) entry which is preliminary data.</text>
</comment>
<dbReference type="Gene3D" id="3.90.550.10">
    <property type="entry name" value="Spore Coat Polysaccharide Biosynthesis Protein SpsA, Chain A"/>
    <property type="match status" value="1"/>
</dbReference>
<evidence type="ECO:0000313" key="8">
    <source>
        <dbReference type="Proteomes" id="UP000837801"/>
    </source>
</evidence>
<dbReference type="SUPFAM" id="SSF53448">
    <property type="entry name" value="Nucleotide-diphospho-sugar transferases"/>
    <property type="match status" value="1"/>
</dbReference>
<dbReference type="GO" id="GO:0006493">
    <property type="term" value="P:protein O-linked glycosylation"/>
    <property type="evidence" value="ECO:0007669"/>
    <property type="project" value="TreeGrafter"/>
</dbReference>
<dbReference type="Pfam" id="PF01793">
    <property type="entry name" value="Glyco_transf_15"/>
    <property type="match status" value="1"/>
</dbReference>
<dbReference type="GO" id="GO:0005794">
    <property type="term" value="C:Golgi apparatus"/>
    <property type="evidence" value="ECO:0007669"/>
    <property type="project" value="TreeGrafter"/>
</dbReference>
<feature type="transmembrane region" description="Helical" evidence="6">
    <location>
        <begin position="12"/>
        <end position="30"/>
    </location>
</feature>
<dbReference type="FunFam" id="3.90.550.10:FF:000051">
    <property type="entry name" value="Alpha-1,2-mannosyltransferase (Ktr4)"/>
    <property type="match status" value="1"/>
</dbReference>
<comment type="subcellular location">
    <subcellularLocation>
        <location evidence="1">Membrane</location>
        <topology evidence="1">Single-pass type II membrane protein</topology>
    </subcellularLocation>
</comment>
<dbReference type="InterPro" id="IPR029044">
    <property type="entry name" value="Nucleotide-diphossugar_trans"/>
</dbReference>
<keyword evidence="6" id="KW-1133">Transmembrane helix</keyword>
<keyword evidence="8" id="KW-1185">Reference proteome</keyword>
<dbReference type="AlphaFoldDB" id="A0A9P0VYI5"/>
<dbReference type="InterPro" id="IPR002685">
    <property type="entry name" value="Glyco_trans_15"/>
</dbReference>
<organism evidence="7 8">
    <name type="scientific">[Candida] railenensis</name>
    <dbReference type="NCBI Taxonomy" id="45579"/>
    <lineage>
        <taxon>Eukaryota</taxon>
        <taxon>Fungi</taxon>
        <taxon>Dikarya</taxon>
        <taxon>Ascomycota</taxon>
        <taxon>Saccharomycotina</taxon>
        <taxon>Pichiomycetes</taxon>
        <taxon>Debaryomycetaceae</taxon>
        <taxon>Kurtzmaniella</taxon>
    </lineage>
</organism>
<accession>A0A9P0VYI5</accession>
<dbReference type="GO" id="GO:0006487">
    <property type="term" value="P:protein N-linked glycosylation"/>
    <property type="evidence" value="ECO:0007669"/>
    <property type="project" value="TreeGrafter"/>
</dbReference>
<dbReference type="OrthoDB" id="439943at2759"/>
<evidence type="ECO:0000313" key="7">
    <source>
        <dbReference type="EMBL" id="CAH2352582.1"/>
    </source>
</evidence>
<evidence type="ECO:0000256" key="6">
    <source>
        <dbReference type="SAM" id="Phobius"/>
    </source>
</evidence>
<keyword evidence="5" id="KW-0735">Signal-anchor</keyword>
<dbReference type="GO" id="GO:0000032">
    <property type="term" value="P:cell wall mannoprotein biosynthetic process"/>
    <property type="evidence" value="ECO:0007669"/>
    <property type="project" value="TreeGrafter"/>
</dbReference>
<dbReference type="GO" id="GO:0000026">
    <property type="term" value="F:alpha-1,2-mannosyltransferase activity"/>
    <property type="evidence" value="ECO:0007669"/>
    <property type="project" value="TreeGrafter"/>
</dbReference>
<dbReference type="PANTHER" id="PTHR31121">
    <property type="entry name" value="ALPHA-1,2 MANNOSYLTRANSFERASE KTR1"/>
    <property type="match status" value="1"/>
</dbReference>
<keyword evidence="4" id="KW-0808">Transferase</keyword>
<comment type="similarity">
    <text evidence="2">Belongs to the glycosyltransferase 15 family.</text>
</comment>
<dbReference type="PANTHER" id="PTHR31121:SF7">
    <property type="entry name" value="MANNOSYLTRANSFERASE KTR4-RELATED"/>
    <property type="match status" value="1"/>
</dbReference>
<evidence type="ECO:0000256" key="5">
    <source>
        <dbReference type="ARBA" id="ARBA00022968"/>
    </source>
</evidence>
<reference evidence="7" key="1">
    <citation type="submission" date="2022-03" db="EMBL/GenBank/DDBJ databases">
        <authorList>
            <person name="Legras J.-L."/>
            <person name="Devillers H."/>
            <person name="Grondin C."/>
        </authorList>
    </citation>
    <scope>NUCLEOTIDE SEQUENCE</scope>
    <source>
        <strain evidence="7">CLIB 1423</strain>
    </source>
</reference>
<keyword evidence="6" id="KW-0812">Transmembrane</keyword>
<gene>
    <name evidence="7" type="ORF">CLIB1423_07S02828</name>
</gene>
<evidence type="ECO:0000256" key="4">
    <source>
        <dbReference type="ARBA" id="ARBA00022679"/>
    </source>
</evidence>
<dbReference type="GO" id="GO:0016020">
    <property type="term" value="C:membrane"/>
    <property type="evidence" value="ECO:0007669"/>
    <property type="project" value="UniProtKB-SubCell"/>
</dbReference>
<proteinExistence type="inferred from homology"/>
<sequence>MNAGVRLTKRKIILLVFANFILLIFMLFYMETIPAEHVKTVTDGLRSGLSKIEFNYLSSQPEVVDEGQYTGSSLNKAGFQLEKGKVEFKYLGNGGDTKQTPEDALRDNQHLYESTLKVEVKEPKDFDMESIRPPKDLETYVRANATILSLVREQEANKIKKTIQRLEAKFNSKFQYPYTFINDQPFSEKFKEKMRGLSKAKMEFVTISEKLWDKPDWIDHEKESKAMQVMHDHNVAYAKLASYHNMCRFYSGNFYNVPELQKYKYYWRIEPNVDFYTDVNYDIFKYMSEKKKKYGFTINLYDIDESIASLWPETMKFLNKGDNYKYVNPNGAFQWLLYDEQQPIKAQVAGGYSTCHFWSNFEIADMDFFRSEPYNEWFKHLDSTGKFYYERWGDAPVHSIGVALFADLEKDVHWFQDIGYFHDPYFNCPNSPLVEGCTPAKFSLWENLNDQNCMGTWIKQYGHKSEGVY</sequence>
<dbReference type="EMBL" id="CAKXYY010000007">
    <property type="protein sequence ID" value="CAH2352582.1"/>
    <property type="molecule type" value="Genomic_DNA"/>
</dbReference>
<protein>
    <submittedName>
        <fullName evidence="7">Probable mannosyltransferase Ktr4p</fullName>
    </submittedName>
</protein>
<evidence type="ECO:0000256" key="2">
    <source>
        <dbReference type="ARBA" id="ARBA00007677"/>
    </source>
</evidence>
<keyword evidence="3 7" id="KW-0328">Glycosyltransferase</keyword>
<evidence type="ECO:0000256" key="1">
    <source>
        <dbReference type="ARBA" id="ARBA00004606"/>
    </source>
</evidence>
<dbReference type="Proteomes" id="UP000837801">
    <property type="component" value="Unassembled WGS sequence"/>
</dbReference>
<keyword evidence="6" id="KW-0472">Membrane</keyword>
<evidence type="ECO:0000256" key="3">
    <source>
        <dbReference type="ARBA" id="ARBA00022676"/>
    </source>
</evidence>